<protein>
    <submittedName>
        <fullName evidence="2">Uncharacterized protein</fullName>
    </submittedName>
</protein>
<keyword evidence="3" id="KW-1185">Reference proteome</keyword>
<dbReference type="Gene3D" id="1.10.20.10">
    <property type="entry name" value="Histone, subunit A"/>
    <property type="match status" value="1"/>
</dbReference>
<feature type="compositionally biased region" description="Low complexity" evidence="1">
    <location>
        <begin position="7"/>
        <end position="45"/>
    </location>
</feature>
<proteinExistence type="predicted"/>
<feature type="region of interest" description="Disordered" evidence="1">
    <location>
        <begin position="126"/>
        <end position="223"/>
    </location>
</feature>
<gene>
    <name evidence="2" type="ORF">CYCCA115_LOCUS14975</name>
</gene>
<evidence type="ECO:0000313" key="3">
    <source>
        <dbReference type="Proteomes" id="UP001295423"/>
    </source>
</evidence>
<accession>A0AAD2JIU9</accession>
<dbReference type="Proteomes" id="UP001295423">
    <property type="component" value="Unassembled WGS sequence"/>
</dbReference>
<evidence type="ECO:0000313" key="2">
    <source>
        <dbReference type="EMBL" id="CAJ1954383.1"/>
    </source>
</evidence>
<dbReference type="GO" id="GO:0046982">
    <property type="term" value="F:protein heterodimerization activity"/>
    <property type="evidence" value="ECO:0007669"/>
    <property type="project" value="InterPro"/>
</dbReference>
<name>A0AAD2JIU9_9STRA</name>
<feature type="region of interest" description="Disordered" evidence="1">
    <location>
        <begin position="1"/>
        <end position="63"/>
    </location>
</feature>
<feature type="region of interest" description="Disordered" evidence="1">
    <location>
        <begin position="303"/>
        <end position="345"/>
    </location>
</feature>
<dbReference type="InterPro" id="IPR009072">
    <property type="entry name" value="Histone-fold"/>
</dbReference>
<dbReference type="EMBL" id="CAKOGP040001869">
    <property type="protein sequence ID" value="CAJ1954383.1"/>
    <property type="molecule type" value="Genomic_DNA"/>
</dbReference>
<reference evidence="2" key="1">
    <citation type="submission" date="2023-08" db="EMBL/GenBank/DDBJ databases">
        <authorList>
            <person name="Audoor S."/>
            <person name="Bilcke G."/>
        </authorList>
    </citation>
    <scope>NUCLEOTIDE SEQUENCE</scope>
</reference>
<organism evidence="2 3">
    <name type="scientific">Cylindrotheca closterium</name>
    <dbReference type="NCBI Taxonomy" id="2856"/>
    <lineage>
        <taxon>Eukaryota</taxon>
        <taxon>Sar</taxon>
        <taxon>Stramenopiles</taxon>
        <taxon>Ochrophyta</taxon>
        <taxon>Bacillariophyta</taxon>
        <taxon>Bacillariophyceae</taxon>
        <taxon>Bacillariophycidae</taxon>
        <taxon>Bacillariales</taxon>
        <taxon>Bacillariaceae</taxon>
        <taxon>Cylindrotheca</taxon>
    </lineage>
</organism>
<comment type="caution">
    <text evidence="2">The sequence shown here is derived from an EMBL/GenBank/DDBJ whole genome shotgun (WGS) entry which is preliminary data.</text>
</comment>
<sequence length="362" mass="38988">MSTNPLTTAAAAAAAGSSSSSTPTTSRTAMNATQTQQTATTSKTRTYQHSYPVVPPPPPTRQERSRAAYDEVVQALSVDMPLIMHASGDPGEADPDSVRLLSELTANYIGNLVHAAMDAHAMMHQGHQALPPPPFERVKRRFPPTSETGSSAPYPSLTPEDAAKSGSAAAANATDATTSTSTDRKEAKRRRITGDLFDEPLPEPKIKKPTSANSANEADDEEWVGVQGVDLHESSRTRTAYTAEAISTAAFIFPICHDPGLYGRVMEVQQTARRSVAPLLVDPIVQAVVAEEGKEMGRRIIKAPKKKKKEAVPEGEENEEDEDEEHDTEALEEREQVQGATWPGLESLLPVHVTADFKSEGE</sequence>
<feature type="compositionally biased region" description="Low complexity" evidence="1">
    <location>
        <begin position="164"/>
        <end position="181"/>
    </location>
</feature>
<feature type="compositionally biased region" description="Acidic residues" evidence="1">
    <location>
        <begin position="313"/>
        <end position="327"/>
    </location>
</feature>
<dbReference type="AlphaFoldDB" id="A0AAD2JIU9"/>
<evidence type="ECO:0000256" key="1">
    <source>
        <dbReference type="SAM" id="MobiDB-lite"/>
    </source>
</evidence>